<evidence type="ECO:0000313" key="2">
    <source>
        <dbReference type="EMBL" id="GAX10485.1"/>
    </source>
</evidence>
<feature type="compositionally biased region" description="Basic residues" evidence="1">
    <location>
        <begin position="313"/>
        <end position="322"/>
    </location>
</feature>
<dbReference type="AlphaFoldDB" id="A0A1Z5J924"/>
<sequence>MDSKQRAREIVEREFRRSKRKNKNADDSSDDDERGSQRRKRPLLTPTQVKTKDQNAPVADSQYRDRAQERREGKSKRDDEDGIFDWKQDRNKESISVAPIEKEYPVENTTGRFQTKEEAQEYLQSNPSVSTVLGRAIVRFWQSRWQKVNLNAPLKLSSSVYTMTTETYPSLLIMPSEKTYPSTTNNSMRPLLPDDLLQQIHRACSKEKDCPQTTNGKEPLQKKAIVADDDDDEEDIFDNLGDDDDKEDSEQDTDAPTRKGEKVVLFQPEEPEEVAPAITFPVRRRNQGLERFSSAPSEVDYPEDESSEDEKSSKKKRRKKGRSGSDSE</sequence>
<proteinExistence type="predicted"/>
<keyword evidence="3" id="KW-1185">Reference proteome</keyword>
<gene>
    <name evidence="2" type="ORF">FisN_21Lh186</name>
</gene>
<feature type="compositionally biased region" description="Basic and acidic residues" evidence="1">
    <location>
        <begin position="62"/>
        <end position="90"/>
    </location>
</feature>
<evidence type="ECO:0000313" key="3">
    <source>
        <dbReference type="Proteomes" id="UP000198406"/>
    </source>
</evidence>
<feature type="compositionally biased region" description="Basic and acidic residues" evidence="1">
    <location>
        <begin position="1"/>
        <end position="15"/>
    </location>
</feature>
<organism evidence="2 3">
    <name type="scientific">Fistulifera solaris</name>
    <name type="common">Oleaginous diatom</name>
    <dbReference type="NCBI Taxonomy" id="1519565"/>
    <lineage>
        <taxon>Eukaryota</taxon>
        <taxon>Sar</taxon>
        <taxon>Stramenopiles</taxon>
        <taxon>Ochrophyta</taxon>
        <taxon>Bacillariophyta</taxon>
        <taxon>Bacillariophyceae</taxon>
        <taxon>Bacillariophycidae</taxon>
        <taxon>Naviculales</taxon>
        <taxon>Naviculaceae</taxon>
        <taxon>Fistulifera</taxon>
    </lineage>
</organism>
<comment type="caution">
    <text evidence="2">The sequence shown here is derived from an EMBL/GenBank/DDBJ whole genome shotgun (WGS) entry which is preliminary data.</text>
</comment>
<feature type="compositionally biased region" description="Acidic residues" evidence="1">
    <location>
        <begin position="227"/>
        <end position="253"/>
    </location>
</feature>
<dbReference type="EMBL" id="BDSP01000017">
    <property type="protein sequence ID" value="GAX10485.1"/>
    <property type="molecule type" value="Genomic_DNA"/>
</dbReference>
<name>A0A1Z5J924_FISSO</name>
<protein>
    <submittedName>
        <fullName evidence="2">Uncharacterized protein</fullName>
    </submittedName>
</protein>
<feature type="region of interest" description="Disordered" evidence="1">
    <location>
        <begin position="206"/>
        <end position="328"/>
    </location>
</feature>
<evidence type="ECO:0000256" key="1">
    <source>
        <dbReference type="SAM" id="MobiDB-lite"/>
    </source>
</evidence>
<accession>A0A1Z5J924</accession>
<dbReference type="Proteomes" id="UP000198406">
    <property type="component" value="Unassembled WGS sequence"/>
</dbReference>
<feature type="region of interest" description="Disordered" evidence="1">
    <location>
        <begin position="1"/>
        <end position="90"/>
    </location>
</feature>
<dbReference type="InParanoid" id="A0A1Z5J924"/>
<reference evidence="2 3" key="1">
    <citation type="journal article" date="2015" name="Plant Cell">
        <title>Oil accumulation by the oleaginous diatom Fistulifera solaris as revealed by the genome and transcriptome.</title>
        <authorList>
            <person name="Tanaka T."/>
            <person name="Maeda Y."/>
            <person name="Veluchamy A."/>
            <person name="Tanaka M."/>
            <person name="Abida H."/>
            <person name="Marechal E."/>
            <person name="Bowler C."/>
            <person name="Muto M."/>
            <person name="Sunaga Y."/>
            <person name="Tanaka M."/>
            <person name="Yoshino T."/>
            <person name="Taniguchi T."/>
            <person name="Fukuda Y."/>
            <person name="Nemoto M."/>
            <person name="Matsumoto M."/>
            <person name="Wong P.S."/>
            <person name="Aburatani S."/>
            <person name="Fujibuchi W."/>
        </authorList>
    </citation>
    <scope>NUCLEOTIDE SEQUENCE [LARGE SCALE GENOMIC DNA]</scope>
    <source>
        <strain evidence="2 3">JPCC DA0580</strain>
    </source>
</reference>